<dbReference type="EMBL" id="VJOY01000012">
    <property type="protein sequence ID" value="TRX73697.1"/>
    <property type="molecule type" value="Genomic_DNA"/>
</dbReference>
<protein>
    <submittedName>
        <fullName evidence="2">DUF3649 domain-containing protein</fullName>
    </submittedName>
</protein>
<gene>
    <name evidence="2" type="ORF">FM069_16315</name>
</gene>
<accession>A0A553GW15</accession>
<evidence type="ECO:0000256" key="1">
    <source>
        <dbReference type="SAM" id="Phobius"/>
    </source>
</evidence>
<sequence length="99" mass="10223">MKGATLSTRYRLAVASRGVAAVFAGYGLATASGICLALFLPMSRSEAVLTGVMVSFLVYLCAVLWAFACRTALQAWLGIGVPALVLGGLAWLAKNGVLS</sequence>
<feature type="transmembrane region" description="Helical" evidence="1">
    <location>
        <begin position="20"/>
        <end position="40"/>
    </location>
</feature>
<dbReference type="RefSeq" id="WP_143489432.1">
    <property type="nucleotide sequence ID" value="NZ_VJOY01000012.1"/>
</dbReference>
<keyword evidence="1" id="KW-0812">Transmembrane</keyword>
<feature type="transmembrane region" description="Helical" evidence="1">
    <location>
        <begin position="47"/>
        <end position="67"/>
    </location>
</feature>
<reference evidence="2 3" key="1">
    <citation type="submission" date="2019-07" db="EMBL/GenBank/DDBJ databases">
        <title>Pseudomonas mangiferae sp. nov., isolated from bark of mango tree in Thailand.</title>
        <authorList>
            <person name="Srisuk N."/>
            <person name="Anurat P."/>
        </authorList>
    </citation>
    <scope>NUCLEOTIDE SEQUENCE [LARGE SCALE GENOMIC DNA]</scope>
    <source>
        <strain evidence="2 3">DMKU_BBB3-04</strain>
    </source>
</reference>
<dbReference type="Pfam" id="PF12365">
    <property type="entry name" value="DUF3649"/>
    <property type="match status" value="1"/>
</dbReference>
<name>A0A553GW15_9PSED</name>
<keyword evidence="1" id="KW-0472">Membrane</keyword>
<organism evidence="2 3">
    <name type="scientific">Pseudomonas mangiferae</name>
    <dbReference type="NCBI Taxonomy" id="2593654"/>
    <lineage>
        <taxon>Bacteria</taxon>
        <taxon>Pseudomonadati</taxon>
        <taxon>Pseudomonadota</taxon>
        <taxon>Gammaproteobacteria</taxon>
        <taxon>Pseudomonadales</taxon>
        <taxon>Pseudomonadaceae</taxon>
        <taxon>Pseudomonas</taxon>
    </lineage>
</organism>
<evidence type="ECO:0000313" key="3">
    <source>
        <dbReference type="Proteomes" id="UP000315235"/>
    </source>
</evidence>
<dbReference type="Proteomes" id="UP000315235">
    <property type="component" value="Unassembled WGS sequence"/>
</dbReference>
<comment type="caution">
    <text evidence="2">The sequence shown here is derived from an EMBL/GenBank/DDBJ whole genome shotgun (WGS) entry which is preliminary data.</text>
</comment>
<dbReference type="AlphaFoldDB" id="A0A553GW15"/>
<dbReference type="InterPro" id="IPR022109">
    <property type="entry name" value="DUF3649"/>
</dbReference>
<keyword evidence="1" id="KW-1133">Transmembrane helix</keyword>
<proteinExistence type="predicted"/>
<dbReference type="OrthoDB" id="1684279at2"/>
<keyword evidence="3" id="KW-1185">Reference proteome</keyword>
<evidence type="ECO:0000313" key="2">
    <source>
        <dbReference type="EMBL" id="TRX73697.1"/>
    </source>
</evidence>
<feature type="transmembrane region" description="Helical" evidence="1">
    <location>
        <begin position="73"/>
        <end position="93"/>
    </location>
</feature>